<reference evidence="5 6" key="1">
    <citation type="submission" date="2017-06" db="EMBL/GenBank/DDBJ databases">
        <title>Novel microbial phyla capable of carbon fixation and sulfur reduction in deep-sea sediments.</title>
        <authorList>
            <person name="Huang J."/>
            <person name="Baker B."/>
            <person name="Wang Y."/>
        </authorList>
    </citation>
    <scope>NUCLEOTIDE SEQUENCE [LARGE SCALE GENOMIC DNA]</scope>
    <source>
        <strain evidence="5">B3_LCP</strain>
    </source>
</reference>
<feature type="chain" id="PRO_5022194984" description="Secretion system C-terminal sorting domain-containing protein" evidence="2">
    <location>
        <begin position="20"/>
        <end position="1199"/>
    </location>
</feature>
<dbReference type="Pfam" id="PF18962">
    <property type="entry name" value="Por_Secre_tail"/>
    <property type="match status" value="1"/>
</dbReference>
<dbReference type="Gene3D" id="2.160.20.10">
    <property type="entry name" value="Single-stranded right-handed beta-helix, Pectin lyase-like"/>
    <property type="match status" value="1"/>
</dbReference>
<dbReference type="SUPFAM" id="SSF51126">
    <property type="entry name" value="Pectin lyase-like"/>
    <property type="match status" value="1"/>
</dbReference>
<dbReference type="InterPro" id="IPR022441">
    <property type="entry name" value="Para_beta_helix_rpt-2"/>
</dbReference>
<accession>A0A532V5F4</accession>
<feature type="domain" description="Right handed beta helix" evidence="3">
    <location>
        <begin position="821"/>
        <end position="942"/>
    </location>
</feature>
<gene>
    <name evidence="5" type="ORF">CEE37_01780</name>
</gene>
<dbReference type="Gene3D" id="2.60.40.4070">
    <property type="match status" value="1"/>
</dbReference>
<keyword evidence="2" id="KW-0732">Signal</keyword>
<dbReference type="NCBIfam" id="TIGR03804">
    <property type="entry name" value="para_beta_helix"/>
    <property type="match status" value="1"/>
</dbReference>
<feature type="domain" description="Right handed beta helix" evidence="3">
    <location>
        <begin position="943"/>
        <end position="1032"/>
    </location>
</feature>
<evidence type="ECO:0000313" key="5">
    <source>
        <dbReference type="EMBL" id="TKJ42436.1"/>
    </source>
</evidence>
<evidence type="ECO:0000259" key="3">
    <source>
        <dbReference type="Pfam" id="PF13229"/>
    </source>
</evidence>
<organism evidence="5 6">
    <name type="scientific">candidate division LCP-89 bacterium B3_LCP</name>
    <dbReference type="NCBI Taxonomy" id="2012998"/>
    <lineage>
        <taxon>Bacteria</taxon>
        <taxon>Pseudomonadati</taxon>
        <taxon>Bacteria division LCP-89</taxon>
    </lineage>
</organism>
<dbReference type="InterPro" id="IPR011050">
    <property type="entry name" value="Pectin_lyase_fold/virulence"/>
</dbReference>
<sequence>MRYLPLLLTISLIAGNSTAETHIPAGPVSGTWTLAGSPYLIEGEIGIRPGTLLTIEPGVEVIFQRHFKFRVYGQLLAVGTETDSITFTAADTTFGWHGLRFCDLTTQPDSSKLVYCKISYGRSSSDNNAGEDKHGGVIYCSNSDKLLISHCLIWNNRTGDVVGQEGFEGSGGTIYGWPGASGFEAASGHGGAIYLMYSSISVLYNTIQQNQTGNATGGKGGDGEDGLGENQPLVTGGQGGSGGNGVSGNGGALYCLGSNPVVFSNKFFKNNCGIGRGGKGGYGGEAHNVGWWSEVADGGEGGFGAEGYGGTGGALYFKESEVFLLNNILSDNRSGDGIGGRGGTGGNATSFGSWYGVAYGGWGGNGGNGVGGDAGALYLDSSTLHFYNNTVNCTDCGDGFYGNGGWAGYGATSSGIPGVNGIAMQGRNTVHINSTSYAFITNSILWENQEPVLSGLVDVSFSCIEGGFQGVGNINSDPLFIGEYFLSQIAAGQTVQSPCVDSGDPSSFSIIGTTRTDSLPDIGIIDMGFHHLATLDMPILSLSQGNLFFTALSYNPNPEHQIIQINNGYTGSFYFEINEDADWLTVLPESGGPVPPSVSTTFHVDITGLAASRYSCEVIVSSEEALGSPDTVYVDLFLGAPALSIEEDTLVYYAFFGFGNPDSKIILISNDGQGTFNYTIDEQIPWLNVSPGYGGPVPPTSIETVSADVSGLAIGSYEDEFYIITDYIPSEPDTIHVILNVTDYVPISGALCGILGGATTYVVRNDISVEPEDSLWIEPGACFMFDGNYNFNINGYLQAVGVEEDSIIFMPYEEIEANFSIIFHDSSNDISYLEYCTITGSDTCGLSINSSNPNIMNCTISANSSGGVRCVQASPNIIECNIFGNCHEGAFGDGGGMLIEDGSSPYISYCNIASNSAEGKGGGLAIKDFSTALIEHCTVVYNLSNALGGGIYLEDNSNAIFNNCTVSDNNALMNGGGIYIWDSDPTVKSAIISRNINKGIYFNSTASGTLMYNDFFDNEGGNITGNVPPDIGILTTTNINGDSCDIFYNIFEDPLFVDPTGGNFNLQQGSPCIDAGDPDSPLDPDSTIADIGAFYFDQSGTGIAKVDEQILPETFSLSPPFPNPFNPQTTIRFGLPVASQVNLTIYNLAGRKVATIVDGFRVAGYHEVIFNATQLSSGLYFYRIQAGNFTDVKKMILVK</sequence>
<feature type="signal peptide" evidence="2">
    <location>
        <begin position="1"/>
        <end position="19"/>
    </location>
</feature>
<dbReference type="InterPro" id="IPR012334">
    <property type="entry name" value="Pectin_lyas_fold"/>
</dbReference>
<evidence type="ECO:0000256" key="1">
    <source>
        <dbReference type="SAM" id="MobiDB-lite"/>
    </source>
</evidence>
<feature type="domain" description="Secretion system C-terminal sorting" evidence="4">
    <location>
        <begin position="1121"/>
        <end position="1196"/>
    </location>
</feature>
<dbReference type="SMART" id="SM00710">
    <property type="entry name" value="PbH1"/>
    <property type="match status" value="7"/>
</dbReference>
<evidence type="ECO:0000259" key="4">
    <source>
        <dbReference type="Pfam" id="PF18962"/>
    </source>
</evidence>
<dbReference type="Proteomes" id="UP000319619">
    <property type="component" value="Unassembled WGS sequence"/>
</dbReference>
<feature type="region of interest" description="Disordered" evidence="1">
    <location>
        <begin position="213"/>
        <end position="241"/>
    </location>
</feature>
<dbReference type="InterPro" id="IPR026444">
    <property type="entry name" value="Secre_tail"/>
</dbReference>
<evidence type="ECO:0000313" key="6">
    <source>
        <dbReference type="Proteomes" id="UP000319619"/>
    </source>
</evidence>
<evidence type="ECO:0008006" key="7">
    <source>
        <dbReference type="Google" id="ProtNLM"/>
    </source>
</evidence>
<protein>
    <recommendedName>
        <fullName evidence="7">Secretion system C-terminal sorting domain-containing protein</fullName>
    </recommendedName>
</protein>
<dbReference type="NCBIfam" id="TIGR04183">
    <property type="entry name" value="Por_Secre_tail"/>
    <property type="match status" value="1"/>
</dbReference>
<dbReference type="AlphaFoldDB" id="A0A532V5F4"/>
<comment type="caution">
    <text evidence="5">The sequence shown here is derived from an EMBL/GenBank/DDBJ whole genome shotgun (WGS) entry which is preliminary data.</text>
</comment>
<dbReference type="EMBL" id="NJBN01000001">
    <property type="protein sequence ID" value="TKJ42436.1"/>
    <property type="molecule type" value="Genomic_DNA"/>
</dbReference>
<dbReference type="InterPro" id="IPR006626">
    <property type="entry name" value="PbH1"/>
</dbReference>
<dbReference type="InterPro" id="IPR039448">
    <property type="entry name" value="Beta_helix"/>
</dbReference>
<dbReference type="Pfam" id="PF13229">
    <property type="entry name" value="Beta_helix"/>
    <property type="match status" value="2"/>
</dbReference>
<proteinExistence type="predicted"/>
<evidence type="ECO:0000256" key="2">
    <source>
        <dbReference type="SAM" id="SignalP"/>
    </source>
</evidence>
<name>A0A532V5F4_UNCL8</name>